<sequence>MEPNLSLIYTNGIFLFERSQFETLRRATLGASMISLVSAFFVLLTFVYILVVDSKKANRISLRCVVTACTADGIQALMNIVMSLVPGPQSFCRAGGVIANCMRLISASFLAIVGFNLVLIFVLNVKRRDLLEYFYYPGTILYVTICISVSIYFVATSETVDNGFETCWYMNFILDRSHTVFSWMWYYAFLFFINFLAMISSVAALLKLVSEQRQLRQQIDNNMFMGGTSTNQGENRFQRKQNAILSKVVVRCIIYPLIPLVMNIWGFVIQIFITLHEQQPSFGLSMLDTIFANLEGFCVAMVYFTDPAFTAFVHDRLSYWRRMYVEEYRLVEMHNDDPDIPYRHPKSRTLFIMPLEPPSHVPVWDSAVIHGDPKSRTKDASTRQSLPMRRIRIPPSTLAQLSVNYNIRQLSYCTLPSVDGHHPQESITVPPSISSTTHLTTPTAELEDNTGVIHEVFVPYRTVTWAKLCHGLFSGSVMKYFCTMSSSSSSNPISSSTIELRSYAATTRPSATFDRDVLEDQVMASKRRVQAALTESTKHY</sequence>
<dbReference type="Proteomes" id="UP000242146">
    <property type="component" value="Unassembled WGS sequence"/>
</dbReference>
<feature type="transmembrane region" description="Helical" evidence="5">
    <location>
        <begin position="97"/>
        <end position="122"/>
    </location>
</feature>
<dbReference type="Gene3D" id="1.20.1070.10">
    <property type="entry name" value="Rhodopsin 7-helix transmembrane proteins"/>
    <property type="match status" value="1"/>
</dbReference>
<protein>
    <recommendedName>
        <fullName evidence="8">G-protein coupled receptors family 2 profile 2 domain-containing protein</fullName>
    </recommendedName>
</protein>
<reference evidence="6 7" key="1">
    <citation type="submission" date="2016-07" db="EMBL/GenBank/DDBJ databases">
        <title>Pervasive Adenine N6-methylation of Active Genes in Fungi.</title>
        <authorList>
            <consortium name="DOE Joint Genome Institute"/>
            <person name="Mondo S.J."/>
            <person name="Dannebaum R.O."/>
            <person name="Kuo R.C."/>
            <person name="Labutti K."/>
            <person name="Haridas S."/>
            <person name="Kuo A."/>
            <person name="Salamov A."/>
            <person name="Ahrendt S.R."/>
            <person name="Lipzen A."/>
            <person name="Sullivan W."/>
            <person name="Andreopoulos W.B."/>
            <person name="Clum A."/>
            <person name="Lindquist E."/>
            <person name="Daum C."/>
            <person name="Ramamoorthy G.K."/>
            <person name="Gryganskyi A."/>
            <person name="Culley D."/>
            <person name="Magnuson J.K."/>
            <person name="James T.Y."/>
            <person name="O'Malley M.A."/>
            <person name="Stajich J.E."/>
            <person name="Spatafora J.W."/>
            <person name="Visel A."/>
            <person name="Grigoriev I.V."/>
        </authorList>
    </citation>
    <scope>NUCLEOTIDE SEQUENCE [LARGE SCALE GENOMIC DNA]</scope>
    <source>
        <strain evidence="6 7">NRRL 3301</strain>
    </source>
</reference>
<feature type="transmembrane region" description="Helical" evidence="5">
    <location>
        <begin position="29"/>
        <end position="52"/>
    </location>
</feature>
<feature type="transmembrane region" description="Helical" evidence="5">
    <location>
        <begin position="248"/>
        <end position="273"/>
    </location>
</feature>
<evidence type="ECO:0000256" key="4">
    <source>
        <dbReference type="ARBA" id="ARBA00023136"/>
    </source>
</evidence>
<keyword evidence="2 5" id="KW-0812">Transmembrane</keyword>
<evidence type="ECO:0000313" key="7">
    <source>
        <dbReference type="Proteomes" id="UP000242146"/>
    </source>
</evidence>
<evidence type="ECO:0000256" key="5">
    <source>
        <dbReference type="SAM" id="Phobius"/>
    </source>
</evidence>
<proteinExistence type="predicted"/>
<keyword evidence="7" id="KW-1185">Reference proteome</keyword>
<dbReference type="STRING" id="101127.A0A1X2GN92"/>
<dbReference type="GO" id="GO:0007189">
    <property type="term" value="P:adenylate cyclase-activating G protein-coupled receptor signaling pathway"/>
    <property type="evidence" value="ECO:0007669"/>
    <property type="project" value="TreeGrafter"/>
</dbReference>
<feature type="transmembrane region" description="Helical" evidence="5">
    <location>
        <begin position="184"/>
        <end position="206"/>
    </location>
</feature>
<dbReference type="OrthoDB" id="2281723at2759"/>
<dbReference type="PANTHER" id="PTHR23112">
    <property type="entry name" value="G PROTEIN-COUPLED RECEPTOR 157-RELATED"/>
    <property type="match status" value="1"/>
</dbReference>
<organism evidence="6 7">
    <name type="scientific">Hesseltinella vesiculosa</name>
    <dbReference type="NCBI Taxonomy" id="101127"/>
    <lineage>
        <taxon>Eukaryota</taxon>
        <taxon>Fungi</taxon>
        <taxon>Fungi incertae sedis</taxon>
        <taxon>Mucoromycota</taxon>
        <taxon>Mucoromycotina</taxon>
        <taxon>Mucoromycetes</taxon>
        <taxon>Mucorales</taxon>
        <taxon>Cunninghamellaceae</taxon>
        <taxon>Hesseltinella</taxon>
    </lineage>
</organism>
<feature type="transmembrane region" description="Helical" evidence="5">
    <location>
        <begin position="64"/>
        <end position="85"/>
    </location>
</feature>
<dbReference type="PANTHER" id="PTHR23112:SF0">
    <property type="entry name" value="TRANSMEMBRANE PROTEIN 116"/>
    <property type="match status" value="1"/>
</dbReference>
<accession>A0A1X2GN92</accession>
<comment type="caution">
    <text evidence="6">The sequence shown here is derived from an EMBL/GenBank/DDBJ whole genome shotgun (WGS) entry which is preliminary data.</text>
</comment>
<evidence type="ECO:0008006" key="8">
    <source>
        <dbReference type="Google" id="ProtNLM"/>
    </source>
</evidence>
<feature type="transmembrane region" description="Helical" evidence="5">
    <location>
        <begin position="134"/>
        <end position="155"/>
    </location>
</feature>
<evidence type="ECO:0000256" key="1">
    <source>
        <dbReference type="ARBA" id="ARBA00004141"/>
    </source>
</evidence>
<keyword evidence="3 5" id="KW-1133">Transmembrane helix</keyword>
<comment type="subcellular location">
    <subcellularLocation>
        <location evidence="1">Membrane</location>
        <topology evidence="1">Multi-pass membrane protein</topology>
    </subcellularLocation>
</comment>
<evidence type="ECO:0000256" key="2">
    <source>
        <dbReference type="ARBA" id="ARBA00022692"/>
    </source>
</evidence>
<feature type="transmembrane region" description="Helical" evidence="5">
    <location>
        <begin position="293"/>
        <end position="313"/>
    </location>
</feature>
<dbReference type="GO" id="GO:0005886">
    <property type="term" value="C:plasma membrane"/>
    <property type="evidence" value="ECO:0007669"/>
    <property type="project" value="TreeGrafter"/>
</dbReference>
<evidence type="ECO:0000256" key="3">
    <source>
        <dbReference type="ARBA" id="ARBA00022989"/>
    </source>
</evidence>
<gene>
    <name evidence="6" type="ORF">DM01DRAFT_1230303</name>
</gene>
<dbReference type="AlphaFoldDB" id="A0A1X2GN92"/>
<evidence type="ECO:0000313" key="6">
    <source>
        <dbReference type="EMBL" id="ORX57608.1"/>
    </source>
</evidence>
<keyword evidence="4 5" id="KW-0472">Membrane</keyword>
<name>A0A1X2GN92_9FUNG</name>
<dbReference type="EMBL" id="MCGT01000008">
    <property type="protein sequence ID" value="ORX57608.1"/>
    <property type="molecule type" value="Genomic_DNA"/>
</dbReference>
<dbReference type="GO" id="GO:0004930">
    <property type="term" value="F:G protein-coupled receptor activity"/>
    <property type="evidence" value="ECO:0007669"/>
    <property type="project" value="TreeGrafter"/>
</dbReference>